<keyword evidence="2 3" id="KW-0808">Transferase</keyword>
<sequence length="349" mass="39039">MNRVYLHSCSFQTASGTKKMAAQFLNQQNELPYFKAFDGIFTPIKEIHRQLDFHIDHILQQQGWQRRELPQIPILLGSTGYTVTDLEYRLSQNQTLDFDYNLAALGRHLQQRYCSPVFHFATSCTSSAQAVYAAYQMIRSGGCSKAIVIGLEHFNRFTFEHFYAMNLLAQEETYRPFVQPQGMILGEGIACLALSSTAETAFGCEILAAASVTDHHNLTNSNVAVLEQLLKQITGQARITPEDITAVKTHGIGGAFDDDEQTLLRQTLPNSKWLLAKPFLGHTLGASGVLETAWLLENLRSGHFPPLPYQNQAQHLPLAHGTPVSDGLYLNYFLGFGGSNVGWLLHWQH</sequence>
<dbReference type="Pfam" id="PF02801">
    <property type="entry name" value="Ketoacyl-synt_C"/>
    <property type="match status" value="1"/>
</dbReference>
<feature type="domain" description="Beta-ketoacyl synthase C-terminal" evidence="5">
    <location>
        <begin position="206"/>
        <end position="307"/>
    </location>
</feature>
<dbReference type="InterPro" id="IPR014030">
    <property type="entry name" value="Ketoacyl_synth_N"/>
</dbReference>
<dbReference type="InterPro" id="IPR014031">
    <property type="entry name" value="Ketoacyl_synth_C"/>
</dbReference>
<dbReference type="Proteomes" id="UP001221268">
    <property type="component" value="Chromosome"/>
</dbReference>
<evidence type="ECO:0000256" key="2">
    <source>
        <dbReference type="ARBA" id="ARBA00022679"/>
    </source>
</evidence>
<dbReference type="InterPro" id="IPR000794">
    <property type="entry name" value="Beta-ketoacyl_synthase"/>
</dbReference>
<dbReference type="SUPFAM" id="SSF53901">
    <property type="entry name" value="Thiolase-like"/>
    <property type="match status" value="1"/>
</dbReference>
<dbReference type="RefSeq" id="WP_237090913.1">
    <property type="nucleotide sequence ID" value="NZ_CP116766.1"/>
</dbReference>
<dbReference type="InterPro" id="IPR016039">
    <property type="entry name" value="Thiolase-like"/>
</dbReference>
<protein>
    <submittedName>
        <fullName evidence="6">Beta-ketoacyl synthase N-terminal-like domain-containing protein</fullName>
    </submittedName>
</protein>
<comment type="similarity">
    <text evidence="1 3">Belongs to the thiolase-like superfamily. Beta-ketoacyl-ACP synthases family.</text>
</comment>
<organism evidence="6 7">
    <name type="scientific">Neisseria lisongii</name>
    <dbReference type="NCBI Taxonomy" id="2912188"/>
    <lineage>
        <taxon>Bacteria</taxon>
        <taxon>Pseudomonadati</taxon>
        <taxon>Pseudomonadota</taxon>
        <taxon>Betaproteobacteria</taxon>
        <taxon>Neisseriales</taxon>
        <taxon>Neisseriaceae</taxon>
        <taxon>Neisseria</taxon>
    </lineage>
</organism>
<feature type="domain" description="Beta-ketoacyl synthase-like N-terminal" evidence="4">
    <location>
        <begin position="116"/>
        <end position="197"/>
    </location>
</feature>
<evidence type="ECO:0000259" key="5">
    <source>
        <dbReference type="Pfam" id="PF02801"/>
    </source>
</evidence>
<accession>A0ABY7RP70</accession>
<dbReference type="Gene3D" id="3.40.47.10">
    <property type="match status" value="1"/>
</dbReference>
<keyword evidence="7" id="KW-1185">Reference proteome</keyword>
<reference evidence="6 7" key="1">
    <citation type="submission" date="2023-01" db="EMBL/GenBank/DDBJ databases">
        <authorList>
            <person name="Yang C."/>
        </authorList>
    </citation>
    <scope>NUCLEOTIDE SEQUENCE [LARGE SCALE GENOMIC DNA]</scope>
    <source>
        <strain evidence="6 7">ZJ106</strain>
    </source>
</reference>
<evidence type="ECO:0000313" key="6">
    <source>
        <dbReference type="EMBL" id="WCL72050.1"/>
    </source>
</evidence>
<dbReference type="PANTHER" id="PTHR11712:SF347">
    <property type="entry name" value="BETA KETOACYL-ACYL CARRIER PROTEIN SYNTHASE"/>
    <property type="match status" value="1"/>
</dbReference>
<evidence type="ECO:0000259" key="4">
    <source>
        <dbReference type="Pfam" id="PF00109"/>
    </source>
</evidence>
<evidence type="ECO:0000256" key="3">
    <source>
        <dbReference type="RuleBase" id="RU003694"/>
    </source>
</evidence>
<evidence type="ECO:0000256" key="1">
    <source>
        <dbReference type="ARBA" id="ARBA00008467"/>
    </source>
</evidence>
<proteinExistence type="inferred from homology"/>
<dbReference type="Pfam" id="PF00109">
    <property type="entry name" value="ketoacyl-synt"/>
    <property type="match status" value="1"/>
</dbReference>
<name>A0ABY7RP70_9NEIS</name>
<evidence type="ECO:0000313" key="7">
    <source>
        <dbReference type="Proteomes" id="UP001221268"/>
    </source>
</evidence>
<gene>
    <name evidence="6" type="ORF">PJU73_02745</name>
</gene>
<dbReference type="EMBL" id="CP116766">
    <property type="protein sequence ID" value="WCL72050.1"/>
    <property type="molecule type" value="Genomic_DNA"/>
</dbReference>
<dbReference type="PANTHER" id="PTHR11712">
    <property type="entry name" value="POLYKETIDE SYNTHASE-RELATED"/>
    <property type="match status" value="1"/>
</dbReference>